<keyword evidence="4" id="KW-1185">Reference proteome</keyword>
<comment type="caution">
    <text evidence="3">The sequence shown here is derived from an EMBL/GenBank/DDBJ whole genome shotgun (WGS) entry which is preliminary data.</text>
</comment>
<evidence type="ECO:0000313" key="4">
    <source>
        <dbReference type="Proteomes" id="UP000216442"/>
    </source>
</evidence>
<keyword evidence="1" id="KW-1133">Transmembrane helix</keyword>
<feature type="transmembrane region" description="Helical" evidence="1">
    <location>
        <begin position="392"/>
        <end position="418"/>
    </location>
</feature>
<evidence type="ECO:0000313" key="3">
    <source>
        <dbReference type="EMBL" id="PAQ07662.1"/>
    </source>
</evidence>
<dbReference type="InterPro" id="IPR002823">
    <property type="entry name" value="DUF112_TM"/>
</dbReference>
<feature type="transmembrane region" description="Helical" evidence="1">
    <location>
        <begin position="356"/>
        <end position="380"/>
    </location>
</feature>
<dbReference type="OrthoDB" id="9806425at2"/>
<dbReference type="PANTHER" id="PTHR35342">
    <property type="entry name" value="TRICARBOXYLIC TRANSPORT PROTEIN"/>
    <property type="match status" value="1"/>
</dbReference>
<feature type="transmembrane region" description="Helical" evidence="1">
    <location>
        <begin position="315"/>
        <end position="336"/>
    </location>
</feature>
<organism evidence="3 4">
    <name type="scientific">Mesorhizobium temperatum</name>
    <dbReference type="NCBI Taxonomy" id="241416"/>
    <lineage>
        <taxon>Bacteria</taxon>
        <taxon>Pseudomonadati</taxon>
        <taxon>Pseudomonadota</taxon>
        <taxon>Alphaproteobacteria</taxon>
        <taxon>Hyphomicrobiales</taxon>
        <taxon>Phyllobacteriaceae</taxon>
        <taxon>Mesorhizobium</taxon>
    </lineage>
</organism>
<feature type="transmembrane region" description="Helical" evidence="1">
    <location>
        <begin position="469"/>
        <end position="491"/>
    </location>
</feature>
<dbReference type="Proteomes" id="UP000216442">
    <property type="component" value="Unassembled WGS sequence"/>
</dbReference>
<evidence type="ECO:0000259" key="2">
    <source>
        <dbReference type="Pfam" id="PF01970"/>
    </source>
</evidence>
<dbReference type="AlphaFoldDB" id="A0A271LHN5"/>
<feature type="transmembrane region" description="Helical" evidence="1">
    <location>
        <begin position="148"/>
        <end position="167"/>
    </location>
</feature>
<dbReference type="EMBL" id="NPKJ01000057">
    <property type="protein sequence ID" value="PAQ07662.1"/>
    <property type="molecule type" value="Genomic_DNA"/>
</dbReference>
<feature type="transmembrane region" description="Helical" evidence="1">
    <location>
        <begin position="206"/>
        <end position="226"/>
    </location>
</feature>
<evidence type="ECO:0000256" key="1">
    <source>
        <dbReference type="SAM" id="Phobius"/>
    </source>
</evidence>
<feature type="transmembrane region" description="Helical" evidence="1">
    <location>
        <begin position="109"/>
        <end position="136"/>
    </location>
</feature>
<sequence length="505" mass="52628">MDNLVSLAYGFSQAMTPINIAWAFLGCFVGTAIGVLPGIGPALTIAVLLPITSQVPASAAFIFFAGIYYGAGYGGSTTSILLNIPGESSTVITAIEGHKMALNGRAGPALATAAIGSFVAGTIGTIALTLFGPLVAQIGLKFGPTEMFAIMILAFMTSAAVLGNSMLRGLGSLGIGLSLGIVGVDLQTGQSRLTFGVPELLDGIDVIMVAVALFAVAETLHTALLWRPDGVTVIKPQGAMWLTRRDWQRSWKPWLRGAAVGFPLGALPLGGGEIPTFVSYALEKRLSKRPDKFGRGAIEGVAGPEAANNAAGAGVLVPMLTLGLPTSTTAALLLTAFQNYGIQPGPFLFATQGPLIWTLIASLYIANVILLVLNLPLIGLWVRILRIPPHHFLAGVLIFVTIGVYGISGSIFDVALLYLIGGIGLVMRRYGFPPAPVIIGLVLGPLLEQSFRQSIAIGQGDPGVFLSRPIACTLLLIALIIPILIGIMSLINWMKQQPVVGESGS</sequence>
<accession>A0A271LHN5</accession>
<keyword evidence="1" id="KW-0812">Transmembrane</keyword>
<dbReference type="RefSeq" id="WP_095494245.1">
    <property type="nucleotide sequence ID" value="NZ_NPKJ01000057.1"/>
</dbReference>
<proteinExistence type="predicted"/>
<name>A0A271LHN5_9HYPH</name>
<keyword evidence="1" id="KW-0472">Membrane</keyword>
<gene>
    <name evidence="3" type="ORF">CIT26_20285</name>
</gene>
<reference evidence="3 4" key="1">
    <citation type="submission" date="2017-08" db="EMBL/GenBank/DDBJ databases">
        <title>Mesorhizobium wenxinae sp. nov., a novel rhizobial species isolated from root nodules of chickpea (Cicer arietinum L.).</title>
        <authorList>
            <person name="Zhang J."/>
        </authorList>
    </citation>
    <scope>NUCLEOTIDE SEQUENCE [LARGE SCALE GENOMIC DNA]</scope>
    <source>
        <strain evidence="3 4">SDW018</strain>
    </source>
</reference>
<dbReference type="PANTHER" id="PTHR35342:SF5">
    <property type="entry name" value="TRICARBOXYLIC TRANSPORT PROTEIN"/>
    <property type="match status" value="1"/>
</dbReference>
<protein>
    <submittedName>
        <fullName evidence="3">Tripartite tricarboxylate transporter TctA</fullName>
    </submittedName>
</protein>
<dbReference type="Pfam" id="PF01970">
    <property type="entry name" value="TctA"/>
    <property type="match status" value="1"/>
</dbReference>
<feature type="domain" description="DUF112" evidence="2">
    <location>
        <begin position="20"/>
        <end position="439"/>
    </location>
</feature>
<feature type="transmembrane region" description="Helical" evidence="1">
    <location>
        <begin position="20"/>
        <end position="39"/>
    </location>
</feature>